<reference evidence="2 3" key="1">
    <citation type="submission" date="2019-07" db="EMBL/GenBank/DDBJ databases">
        <title>Whole genome shotgun sequence of Myxococcus virescens NBRC 100334.</title>
        <authorList>
            <person name="Hosoyama A."/>
            <person name="Uohara A."/>
            <person name="Ohji S."/>
            <person name="Ichikawa N."/>
        </authorList>
    </citation>
    <scope>NUCLEOTIDE SEQUENCE [LARGE SCALE GENOMIC DNA]</scope>
    <source>
        <strain evidence="2 3">NBRC 100334</strain>
    </source>
</reference>
<organism evidence="2 3">
    <name type="scientific">Myxococcus virescens</name>
    <dbReference type="NCBI Taxonomy" id="83456"/>
    <lineage>
        <taxon>Bacteria</taxon>
        <taxon>Pseudomonadati</taxon>
        <taxon>Myxococcota</taxon>
        <taxon>Myxococcia</taxon>
        <taxon>Myxococcales</taxon>
        <taxon>Cystobacterineae</taxon>
        <taxon>Myxococcaceae</taxon>
        <taxon>Myxococcus</taxon>
    </lineage>
</organism>
<dbReference type="EMBL" id="BJVY01000041">
    <property type="protein sequence ID" value="GEL74002.1"/>
    <property type="molecule type" value="Genomic_DNA"/>
</dbReference>
<comment type="caution">
    <text evidence="2">The sequence shown here is derived from an EMBL/GenBank/DDBJ whole genome shotgun (WGS) entry which is preliminary data.</text>
</comment>
<accession>A0A511HKA2</accession>
<proteinExistence type="predicted"/>
<sequence>MLSIASAATDFDTNESDFFMELFLAARPRRGTASCGPAERGEQGKSNPDASHCTASVPGNPWQVKQILPRPRHSGAARLANPGRTCRCYGEVAGSVGAAGVGASRWSAGGDALSAPT</sequence>
<evidence type="ECO:0000313" key="2">
    <source>
        <dbReference type="EMBL" id="GEL74002.1"/>
    </source>
</evidence>
<feature type="region of interest" description="Disordered" evidence="1">
    <location>
        <begin position="30"/>
        <end position="65"/>
    </location>
</feature>
<evidence type="ECO:0000256" key="1">
    <source>
        <dbReference type="SAM" id="MobiDB-lite"/>
    </source>
</evidence>
<dbReference type="AlphaFoldDB" id="A0A511HKA2"/>
<gene>
    <name evidence="2" type="ORF">MVI01_57860</name>
</gene>
<dbReference type="Proteomes" id="UP000321224">
    <property type="component" value="Unassembled WGS sequence"/>
</dbReference>
<evidence type="ECO:0000313" key="3">
    <source>
        <dbReference type="Proteomes" id="UP000321224"/>
    </source>
</evidence>
<protein>
    <submittedName>
        <fullName evidence="2">Uncharacterized protein</fullName>
    </submittedName>
</protein>
<name>A0A511HKA2_9BACT</name>